<keyword evidence="7" id="KW-0436">Ligase</keyword>
<dbReference type="RefSeq" id="WP_193993095.1">
    <property type="nucleotide sequence ID" value="NZ_JADEXP010000077.1"/>
</dbReference>
<feature type="transmembrane region" description="Helical" evidence="5">
    <location>
        <begin position="380"/>
        <end position="400"/>
    </location>
</feature>
<keyword evidence="2 5" id="KW-0812">Transmembrane</keyword>
<sequence length="428" mass="47935">MFQMPTQSKMIPPDCEPQSTGINGVDVLFFLSTLLSPLSVRIFASFTVYDLIVVAMAGIIVLGPRRLKLLPSNFLVAVYVFFLSALVSTFRAPYPIESLTQLLQFILIFMVQLPVILTVIKSAGTKSTAIKVKNMLHVSIFLFLMSELTVLGWARIMQLEAGAGRILTFVSDNPNRLGYPTAYLLPFALYCLIELWHKKHLRIWILPLLPVFYLLLWALAASASRSATVATIISLIVFLTFRQGFTLKPKVILRFVSALVVIGLLGYLLTATNIFPTTLLERAERTASMEASLVDDRKYLAIAGWRAFLDSPFVGVGLDNMRYLTTKYEPNASLQLPHNMWIQFLSTIGIFGTVAFLCIILFWFGLLLKAHHKNTDPSQRNLLAAFVAAMAAVMTIFMFGPIMNNRHYWLIYGLGLALALEDLKPNLK</sequence>
<dbReference type="InterPro" id="IPR051533">
    <property type="entry name" value="WaaL-like"/>
</dbReference>
<dbReference type="PANTHER" id="PTHR37422">
    <property type="entry name" value="TEICHURONIC ACID BIOSYNTHESIS PROTEIN TUAE"/>
    <property type="match status" value="1"/>
</dbReference>
<dbReference type="PANTHER" id="PTHR37422:SF13">
    <property type="entry name" value="LIPOPOLYSACCHARIDE BIOSYNTHESIS PROTEIN PA4999-RELATED"/>
    <property type="match status" value="1"/>
</dbReference>
<proteinExistence type="predicted"/>
<feature type="transmembrane region" description="Helical" evidence="5">
    <location>
        <begin position="226"/>
        <end position="245"/>
    </location>
</feature>
<comment type="caution">
    <text evidence="7">The sequence shown here is derived from an EMBL/GenBank/DDBJ whole genome shotgun (WGS) entry which is preliminary data.</text>
</comment>
<dbReference type="EMBL" id="JADEXP010000077">
    <property type="protein sequence ID" value="MBE9067125.1"/>
    <property type="molecule type" value="Genomic_DNA"/>
</dbReference>
<dbReference type="AlphaFoldDB" id="A0A928X117"/>
<dbReference type="InterPro" id="IPR007016">
    <property type="entry name" value="O-antigen_ligase-rel_domated"/>
</dbReference>
<feature type="transmembrane region" description="Helical" evidence="5">
    <location>
        <begin position="135"/>
        <end position="157"/>
    </location>
</feature>
<reference evidence="7" key="1">
    <citation type="submission" date="2020-10" db="EMBL/GenBank/DDBJ databases">
        <authorList>
            <person name="Castelo-Branco R."/>
            <person name="Eusebio N."/>
            <person name="Adriana R."/>
            <person name="Vieira A."/>
            <person name="Brugerolle De Fraissinette N."/>
            <person name="Rezende De Castro R."/>
            <person name="Schneider M.P."/>
            <person name="Vasconcelos V."/>
            <person name="Leao P.N."/>
        </authorList>
    </citation>
    <scope>NUCLEOTIDE SEQUENCE</scope>
    <source>
        <strain evidence="7">LEGE 11479</strain>
    </source>
</reference>
<feature type="transmembrane region" description="Helical" evidence="5">
    <location>
        <begin position="177"/>
        <end position="196"/>
    </location>
</feature>
<dbReference type="GO" id="GO:0016874">
    <property type="term" value="F:ligase activity"/>
    <property type="evidence" value="ECO:0007669"/>
    <property type="project" value="UniProtKB-KW"/>
</dbReference>
<evidence type="ECO:0000313" key="7">
    <source>
        <dbReference type="EMBL" id="MBE9067125.1"/>
    </source>
</evidence>
<name>A0A928X117_LEPEC</name>
<dbReference type="Pfam" id="PF04932">
    <property type="entry name" value="Wzy_C"/>
    <property type="match status" value="1"/>
</dbReference>
<dbReference type="GO" id="GO:0016020">
    <property type="term" value="C:membrane"/>
    <property type="evidence" value="ECO:0007669"/>
    <property type="project" value="UniProtKB-SubCell"/>
</dbReference>
<accession>A0A928X117</accession>
<feature type="transmembrane region" description="Helical" evidence="5">
    <location>
        <begin position="38"/>
        <end position="62"/>
    </location>
</feature>
<feature type="transmembrane region" description="Helical" evidence="5">
    <location>
        <begin position="340"/>
        <end position="368"/>
    </location>
</feature>
<evidence type="ECO:0000256" key="1">
    <source>
        <dbReference type="ARBA" id="ARBA00004141"/>
    </source>
</evidence>
<evidence type="ECO:0000256" key="2">
    <source>
        <dbReference type="ARBA" id="ARBA00022692"/>
    </source>
</evidence>
<feature type="transmembrane region" description="Helical" evidence="5">
    <location>
        <begin position="74"/>
        <end position="96"/>
    </location>
</feature>
<feature type="transmembrane region" description="Helical" evidence="5">
    <location>
        <begin position="203"/>
        <end position="220"/>
    </location>
</feature>
<evidence type="ECO:0000313" key="8">
    <source>
        <dbReference type="Proteomes" id="UP000615026"/>
    </source>
</evidence>
<keyword evidence="4 5" id="KW-0472">Membrane</keyword>
<evidence type="ECO:0000256" key="5">
    <source>
        <dbReference type="SAM" id="Phobius"/>
    </source>
</evidence>
<organism evidence="7 8">
    <name type="scientific">Leptolyngbya cf. ectocarpi LEGE 11479</name>
    <dbReference type="NCBI Taxonomy" id="1828722"/>
    <lineage>
        <taxon>Bacteria</taxon>
        <taxon>Bacillati</taxon>
        <taxon>Cyanobacteriota</taxon>
        <taxon>Cyanophyceae</taxon>
        <taxon>Leptolyngbyales</taxon>
        <taxon>Leptolyngbyaceae</taxon>
        <taxon>Leptolyngbya group</taxon>
        <taxon>Leptolyngbya</taxon>
    </lineage>
</organism>
<keyword evidence="8" id="KW-1185">Reference proteome</keyword>
<feature type="transmembrane region" description="Helical" evidence="5">
    <location>
        <begin position="252"/>
        <end position="275"/>
    </location>
</feature>
<keyword evidence="3 5" id="KW-1133">Transmembrane helix</keyword>
<gene>
    <name evidence="7" type="ORF">IQ260_10705</name>
</gene>
<evidence type="ECO:0000256" key="3">
    <source>
        <dbReference type="ARBA" id="ARBA00022989"/>
    </source>
</evidence>
<protein>
    <submittedName>
        <fullName evidence="7">O-antigen ligase family protein</fullName>
    </submittedName>
</protein>
<evidence type="ECO:0000259" key="6">
    <source>
        <dbReference type="Pfam" id="PF04932"/>
    </source>
</evidence>
<evidence type="ECO:0000256" key="4">
    <source>
        <dbReference type="ARBA" id="ARBA00023136"/>
    </source>
</evidence>
<dbReference type="Proteomes" id="UP000615026">
    <property type="component" value="Unassembled WGS sequence"/>
</dbReference>
<feature type="domain" description="O-antigen ligase-related" evidence="6">
    <location>
        <begin position="212"/>
        <end position="357"/>
    </location>
</feature>
<feature type="transmembrane region" description="Helical" evidence="5">
    <location>
        <begin position="102"/>
        <end position="123"/>
    </location>
</feature>
<comment type="subcellular location">
    <subcellularLocation>
        <location evidence="1">Membrane</location>
        <topology evidence="1">Multi-pass membrane protein</topology>
    </subcellularLocation>
</comment>